<keyword evidence="4" id="KW-1185">Reference proteome</keyword>
<comment type="caution">
    <text evidence="3">The sequence shown here is derived from an EMBL/GenBank/DDBJ whole genome shotgun (WGS) entry which is preliminary data.</text>
</comment>
<dbReference type="OrthoDB" id="4764735at2759"/>
<protein>
    <submittedName>
        <fullName evidence="3">Uncharacterized protein</fullName>
    </submittedName>
</protein>
<evidence type="ECO:0000313" key="3">
    <source>
        <dbReference type="EMBL" id="KAF2423407.1"/>
    </source>
</evidence>
<sequence length="315" mass="36310">MTQVPLDSEVEEKDHSSRSGALVKAEPKNVTSSLTHDIHFSFGPHTSLFMHLRNRWWLCVNWNSSFCRALLTLPDGSGDNTKTWQKNKDNHLIGTGNTYYTRTPKGCLWNNIPIDLENTITEHMPDRGAPSNVCLGVNDTWVVFWDNGRIQWILKSYHNTVYEKLSRDTTITRPVLDPYSSDFFLHQKNGMIIWSVQFDEASGARQEFIQRCQAYMQERAREDGSTFEMENWTCGSKTSKQGYMISPTTKWDMVAEDIMAGTAMRFLPMPDSWSQRLRQHTASNEWCPVIWSGAALGVFGTAIAVWRRRARLFRR</sequence>
<evidence type="ECO:0000256" key="1">
    <source>
        <dbReference type="SAM" id="MobiDB-lite"/>
    </source>
</evidence>
<dbReference type="EMBL" id="MU007082">
    <property type="protein sequence ID" value="KAF2423407.1"/>
    <property type="molecule type" value="Genomic_DNA"/>
</dbReference>
<dbReference type="Proteomes" id="UP000800235">
    <property type="component" value="Unassembled WGS sequence"/>
</dbReference>
<reference evidence="3" key="1">
    <citation type="journal article" date="2020" name="Stud. Mycol.">
        <title>101 Dothideomycetes genomes: a test case for predicting lifestyles and emergence of pathogens.</title>
        <authorList>
            <person name="Haridas S."/>
            <person name="Albert R."/>
            <person name="Binder M."/>
            <person name="Bloem J."/>
            <person name="Labutti K."/>
            <person name="Salamov A."/>
            <person name="Andreopoulos B."/>
            <person name="Baker S."/>
            <person name="Barry K."/>
            <person name="Bills G."/>
            <person name="Bluhm B."/>
            <person name="Cannon C."/>
            <person name="Castanera R."/>
            <person name="Culley D."/>
            <person name="Daum C."/>
            <person name="Ezra D."/>
            <person name="Gonzalez J."/>
            <person name="Henrissat B."/>
            <person name="Kuo A."/>
            <person name="Liang C."/>
            <person name="Lipzen A."/>
            <person name="Lutzoni F."/>
            <person name="Magnuson J."/>
            <person name="Mondo S."/>
            <person name="Nolan M."/>
            <person name="Ohm R."/>
            <person name="Pangilinan J."/>
            <person name="Park H.-J."/>
            <person name="Ramirez L."/>
            <person name="Alfaro M."/>
            <person name="Sun H."/>
            <person name="Tritt A."/>
            <person name="Yoshinaga Y."/>
            <person name="Zwiers L.-H."/>
            <person name="Turgeon B."/>
            <person name="Goodwin S."/>
            <person name="Spatafora J."/>
            <person name="Crous P."/>
            <person name="Grigoriev I."/>
        </authorList>
    </citation>
    <scope>NUCLEOTIDE SEQUENCE</scope>
    <source>
        <strain evidence="3">CBS 130266</strain>
    </source>
</reference>
<name>A0A9P4NJH5_9PEZI</name>
<accession>A0A9P4NJH5</accession>
<feature type="region of interest" description="Disordered" evidence="1">
    <location>
        <begin position="1"/>
        <end position="26"/>
    </location>
</feature>
<keyword evidence="2" id="KW-0812">Transmembrane</keyword>
<evidence type="ECO:0000256" key="2">
    <source>
        <dbReference type="SAM" id="Phobius"/>
    </source>
</evidence>
<dbReference type="AlphaFoldDB" id="A0A9P4NJH5"/>
<keyword evidence="2" id="KW-1133">Transmembrane helix</keyword>
<proteinExistence type="predicted"/>
<keyword evidence="2" id="KW-0472">Membrane</keyword>
<organism evidence="3 4">
    <name type="scientific">Tothia fuscella</name>
    <dbReference type="NCBI Taxonomy" id="1048955"/>
    <lineage>
        <taxon>Eukaryota</taxon>
        <taxon>Fungi</taxon>
        <taxon>Dikarya</taxon>
        <taxon>Ascomycota</taxon>
        <taxon>Pezizomycotina</taxon>
        <taxon>Dothideomycetes</taxon>
        <taxon>Pleosporomycetidae</taxon>
        <taxon>Venturiales</taxon>
        <taxon>Cylindrosympodiaceae</taxon>
        <taxon>Tothia</taxon>
    </lineage>
</organism>
<evidence type="ECO:0000313" key="4">
    <source>
        <dbReference type="Proteomes" id="UP000800235"/>
    </source>
</evidence>
<feature type="transmembrane region" description="Helical" evidence="2">
    <location>
        <begin position="289"/>
        <end position="306"/>
    </location>
</feature>
<gene>
    <name evidence="3" type="ORF">EJ08DRAFT_664416</name>
</gene>